<evidence type="ECO:0000313" key="2">
    <source>
        <dbReference type="Proteomes" id="UP001172680"/>
    </source>
</evidence>
<protein>
    <submittedName>
        <fullName evidence="1">Uncharacterized protein</fullName>
    </submittedName>
</protein>
<accession>A0ACC2ZKD7</accession>
<reference evidence="1" key="1">
    <citation type="submission" date="2022-10" db="EMBL/GenBank/DDBJ databases">
        <title>Culturing micro-colonial fungi from biological soil crusts in the Mojave desert and describing Neophaeococcomyces mojavensis, and introducing the new genera and species Taxawa tesnikishii.</title>
        <authorList>
            <person name="Kurbessoian T."/>
            <person name="Stajich J.E."/>
        </authorList>
    </citation>
    <scope>NUCLEOTIDE SEQUENCE</scope>
    <source>
        <strain evidence="1">JES_115</strain>
    </source>
</reference>
<comment type="caution">
    <text evidence="1">The sequence shown here is derived from an EMBL/GenBank/DDBJ whole genome shotgun (WGS) entry which is preliminary data.</text>
</comment>
<name>A0ACC2ZKD7_9PEZI</name>
<proteinExistence type="predicted"/>
<sequence>MSSTVNKVANAVYQQLPSLSGEKVSEMDPVPWTDPAVEPEVPDEAEKVEELMEVIRRIQEKK</sequence>
<dbReference type="Proteomes" id="UP001172680">
    <property type="component" value="Unassembled WGS sequence"/>
</dbReference>
<keyword evidence="2" id="KW-1185">Reference proteome</keyword>
<evidence type="ECO:0000313" key="1">
    <source>
        <dbReference type="EMBL" id="KAJ9647834.1"/>
    </source>
</evidence>
<gene>
    <name evidence="1" type="ORF">H2199_001610</name>
</gene>
<organism evidence="1 2">
    <name type="scientific">Coniosporium tulheliwenetii</name>
    <dbReference type="NCBI Taxonomy" id="3383036"/>
    <lineage>
        <taxon>Eukaryota</taxon>
        <taxon>Fungi</taxon>
        <taxon>Dikarya</taxon>
        <taxon>Ascomycota</taxon>
        <taxon>Pezizomycotina</taxon>
        <taxon>Dothideomycetes</taxon>
        <taxon>Dothideomycetes incertae sedis</taxon>
        <taxon>Coniosporium</taxon>
    </lineage>
</organism>
<dbReference type="EMBL" id="JAPDRP010000004">
    <property type="protein sequence ID" value="KAJ9647834.1"/>
    <property type="molecule type" value="Genomic_DNA"/>
</dbReference>